<dbReference type="InterPro" id="IPR010982">
    <property type="entry name" value="Lambda_DNA-bd_dom_sf"/>
</dbReference>
<dbReference type="InterPro" id="IPR011990">
    <property type="entry name" value="TPR-like_helical_dom_sf"/>
</dbReference>
<evidence type="ECO:0000313" key="2">
    <source>
        <dbReference type="EMBL" id="GAA4638833.1"/>
    </source>
</evidence>
<evidence type="ECO:0000313" key="3">
    <source>
        <dbReference type="Proteomes" id="UP001501442"/>
    </source>
</evidence>
<feature type="domain" description="HTH cro/C1-type" evidence="1">
    <location>
        <begin position="18"/>
        <end position="72"/>
    </location>
</feature>
<dbReference type="RefSeq" id="WP_345442400.1">
    <property type="nucleotide sequence ID" value="NZ_BAABHK010000024.1"/>
</dbReference>
<dbReference type="CDD" id="cd00093">
    <property type="entry name" value="HTH_XRE"/>
    <property type="match status" value="1"/>
</dbReference>
<accession>A0ABP8UTT9</accession>
<reference evidence="3" key="1">
    <citation type="journal article" date="2019" name="Int. J. Syst. Evol. Microbiol.">
        <title>The Global Catalogue of Microorganisms (GCM) 10K type strain sequencing project: providing services to taxonomists for standard genome sequencing and annotation.</title>
        <authorList>
            <consortium name="The Broad Institute Genomics Platform"/>
            <consortium name="The Broad Institute Genome Sequencing Center for Infectious Disease"/>
            <person name="Wu L."/>
            <person name="Ma J."/>
        </authorList>
    </citation>
    <scope>NUCLEOTIDE SEQUENCE [LARGE SCALE GENOMIC DNA]</scope>
    <source>
        <strain evidence="3">JCM 17939</strain>
    </source>
</reference>
<dbReference type="EMBL" id="BAABHK010000024">
    <property type="protein sequence ID" value="GAA4638833.1"/>
    <property type="molecule type" value="Genomic_DNA"/>
</dbReference>
<comment type="caution">
    <text evidence="2">The sequence shown here is derived from an EMBL/GenBank/DDBJ whole genome shotgun (WGS) entry which is preliminary data.</text>
</comment>
<dbReference type="SMART" id="SM00530">
    <property type="entry name" value="HTH_XRE"/>
    <property type="match status" value="1"/>
</dbReference>
<name>A0ABP8UTT9_9ACTN</name>
<gene>
    <name evidence="2" type="ORF">GCM10023196_098120</name>
</gene>
<dbReference type="SUPFAM" id="SSF47413">
    <property type="entry name" value="lambda repressor-like DNA-binding domains"/>
    <property type="match status" value="1"/>
</dbReference>
<proteinExistence type="predicted"/>
<organism evidence="2 3">
    <name type="scientific">Actinoallomurus vinaceus</name>
    <dbReference type="NCBI Taxonomy" id="1080074"/>
    <lineage>
        <taxon>Bacteria</taxon>
        <taxon>Bacillati</taxon>
        <taxon>Actinomycetota</taxon>
        <taxon>Actinomycetes</taxon>
        <taxon>Streptosporangiales</taxon>
        <taxon>Thermomonosporaceae</taxon>
        <taxon>Actinoallomurus</taxon>
    </lineage>
</organism>
<dbReference type="Pfam" id="PF13560">
    <property type="entry name" value="HTH_31"/>
    <property type="match status" value="1"/>
</dbReference>
<keyword evidence="3" id="KW-1185">Reference proteome</keyword>
<evidence type="ECO:0000259" key="1">
    <source>
        <dbReference type="PROSITE" id="PS50943"/>
    </source>
</evidence>
<dbReference type="Gene3D" id="1.25.40.10">
    <property type="entry name" value="Tetratricopeptide repeat domain"/>
    <property type="match status" value="1"/>
</dbReference>
<protein>
    <recommendedName>
        <fullName evidence="1">HTH cro/C1-type domain-containing protein</fullName>
    </recommendedName>
</protein>
<dbReference type="Proteomes" id="UP001501442">
    <property type="component" value="Unassembled WGS sequence"/>
</dbReference>
<dbReference type="PROSITE" id="PS50943">
    <property type="entry name" value="HTH_CROC1"/>
    <property type="match status" value="1"/>
</dbReference>
<dbReference type="Gene3D" id="1.10.260.40">
    <property type="entry name" value="lambda repressor-like DNA-binding domains"/>
    <property type="match status" value="1"/>
</dbReference>
<sequence length="400" mass="44007">MSDANTTPDPDEGIGRRIARKRSARGLTQQGLADRAYVSRSLIQQVETGRKPATPSLVAAVASALHIDPVTLYGQPYRGATMRKDRVHAAIPDIRKALTYVDLAPTLDTPPRPLAELAKTVTEAKRLQQQARHVQLGARLPALIDELTVHAHDTDSPRAWRLLNQTHSLANSLSRRLGYTDLAQLAMERAARSADRSDDPNLPQLVTLSRALLLLTIGAWDPALALLDHAAGHVEQDRPESVTVFGALHLRAAIVAARAGRETEAWGHHGIADDAARRIGPRVRDEYGVQLTAANVDIHGVAVAVELTDFDEAIRRDSRLSLPSSMPADRRAHHEIDVSRALVSTGQHDRALRRIQSAEKTAPQMTWYHPMARETVGRLVDHYRALPEPLRAIQEHMSLS</sequence>
<dbReference type="InterPro" id="IPR001387">
    <property type="entry name" value="Cro/C1-type_HTH"/>
</dbReference>